<reference evidence="1" key="2">
    <citation type="submission" date="2015-03" db="EMBL/GenBank/DDBJ databases">
        <authorList>
            <person name="Chow C.-E.T."/>
            <person name="Winget D.M."/>
            <person name="White R.A.III."/>
            <person name="Hallam S.J."/>
            <person name="Suttle C.A."/>
        </authorList>
    </citation>
    <scope>NUCLEOTIDE SEQUENCE</scope>
    <source>
        <strain evidence="1">Oxic3_2</strain>
    </source>
</reference>
<name>A0A0F7LAU5_9VIRU</name>
<evidence type="ECO:0000313" key="1">
    <source>
        <dbReference type="EMBL" id="AKH48683.1"/>
    </source>
</evidence>
<accession>A0A0F7LAU5</accession>
<sequence>MLYFFSKVSRLEVGERLPVRLEIPLCWFLKEYFDIKRDKVLENSLTKISIDSGVQLLGAIFSKDLIVSCLI</sequence>
<organism evidence="1">
    <name type="scientific">uncultured marine virus</name>
    <dbReference type="NCBI Taxonomy" id="186617"/>
    <lineage>
        <taxon>Viruses</taxon>
        <taxon>environmental samples</taxon>
    </lineage>
</organism>
<reference evidence="1" key="1">
    <citation type="journal article" date="2015" name="Front. Microbiol.">
        <title>Combining genomic sequencing methods to explore viral diversity and reveal potential virus-host interactions.</title>
        <authorList>
            <person name="Chow C.E."/>
            <person name="Winget D.M."/>
            <person name="White R.A.III."/>
            <person name="Hallam S.J."/>
            <person name="Suttle C.A."/>
        </authorList>
    </citation>
    <scope>NUCLEOTIDE SEQUENCE</scope>
    <source>
        <strain evidence="1">Oxic3_2</strain>
    </source>
</reference>
<proteinExistence type="predicted"/>
<protein>
    <submittedName>
        <fullName evidence="1">Uncharacterized protein</fullName>
    </submittedName>
</protein>
<dbReference type="EMBL" id="KR029608">
    <property type="protein sequence ID" value="AKH48683.1"/>
    <property type="molecule type" value="Genomic_DNA"/>
</dbReference>